<dbReference type="GO" id="GO:0016603">
    <property type="term" value="F:glutaminyl-peptide cyclotransferase activity"/>
    <property type="evidence" value="ECO:0007669"/>
    <property type="project" value="TreeGrafter"/>
</dbReference>
<evidence type="ECO:0000256" key="1">
    <source>
        <dbReference type="ARBA" id="ARBA00022679"/>
    </source>
</evidence>
<dbReference type="Proteomes" id="UP000885847">
    <property type="component" value="Unassembled WGS sequence"/>
</dbReference>
<sequence>MGYRIPGTPTHKRCVEFINNHLKKYADTVLFQRFNRDCIEFTNIIGVFKGKGKGLLLGAHYDSRPFCEKDPQEEYRNRPLPGANDGASGVAVLLEIARALGKRRPGKTVYLVFFDGEDFGRTDEDMFIGSRYMASNLQFDIDEVIVIDMVGDRDLNVYREGYSQNFSRELNDKVFRIYTSLFKKTFIDSVKYYVNDDHIPFIHRGIPAIDIIDFDYKYWHTHEDTPDKCSPESLRKVGYGLLYYIFRG</sequence>
<name>A0A7C0ZH37_UNCW3</name>
<comment type="caution">
    <text evidence="4">The sequence shown here is derived from an EMBL/GenBank/DDBJ whole genome shotgun (WGS) entry which is preliminary data.</text>
</comment>
<organism evidence="4">
    <name type="scientific">candidate division WOR-3 bacterium</name>
    <dbReference type="NCBI Taxonomy" id="2052148"/>
    <lineage>
        <taxon>Bacteria</taxon>
        <taxon>Bacteria division WOR-3</taxon>
    </lineage>
</organism>
<gene>
    <name evidence="4" type="ORF">ENF18_03000</name>
</gene>
<dbReference type="Pfam" id="PF04389">
    <property type="entry name" value="Peptidase_M28"/>
    <property type="match status" value="1"/>
</dbReference>
<dbReference type="GO" id="GO:0008270">
    <property type="term" value="F:zinc ion binding"/>
    <property type="evidence" value="ECO:0007669"/>
    <property type="project" value="TreeGrafter"/>
</dbReference>
<protein>
    <submittedName>
        <fullName evidence="4">M28 family peptidase</fullName>
    </submittedName>
</protein>
<reference evidence="4" key="1">
    <citation type="journal article" date="2020" name="mSystems">
        <title>Genome- and Community-Level Interaction Insights into Carbon Utilization and Element Cycling Functions of Hydrothermarchaeota in Hydrothermal Sediment.</title>
        <authorList>
            <person name="Zhou Z."/>
            <person name="Liu Y."/>
            <person name="Xu W."/>
            <person name="Pan J."/>
            <person name="Luo Z.H."/>
            <person name="Li M."/>
        </authorList>
    </citation>
    <scope>NUCLEOTIDE SEQUENCE [LARGE SCALE GENOMIC DNA]</scope>
    <source>
        <strain evidence="4">HyVt-102</strain>
    </source>
</reference>
<evidence type="ECO:0000259" key="3">
    <source>
        <dbReference type="Pfam" id="PF04389"/>
    </source>
</evidence>
<keyword evidence="1" id="KW-0808">Transferase</keyword>
<accession>A0A7C0ZH37</accession>
<dbReference type="PANTHER" id="PTHR12283:SF6">
    <property type="entry name" value="GLUTAMINYL-PEPTIDE CYCLOTRANSFERASE-RELATED"/>
    <property type="match status" value="1"/>
</dbReference>
<proteinExistence type="predicted"/>
<evidence type="ECO:0000313" key="4">
    <source>
        <dbReference type="EMBL" id="HDI82743.1"/>
    </source>
</evidence>
<dbReference type="AlphaFoldDB" id="A0A7C0ZH37"/>
<dbReference type="Gene3D" id="3.40.630.10">
    <property type="entry name" value="Zn peptidases"/>
    <property type="match status" value="1"/>
</dbReference>
<feature type="domain" description="Peptidase M28" evidence="3">
    <location>
        <begin position="43"/>
        <end position="244"/>
    </location>
</feature>
<dbReference type="InterPro" id="IPR007484">
    <property type="entry name" value="Peptidase_M28"/>
</dbReference>
<dbReference type="PANTHER" id="PTHR12283">
    <property type="entry name" value="GLUTAMINYL-PEPTIDE CYCLOTRANSFERASE"/>
    <property type="match status" value="1"/>
</dbReference>
<dbReference type="InterPro" id="IPR040234">
    <property type="entry name" value="QC/QCL"/>
</dbReference>
<keyword evidence="2" id="KW-0012">Acyltransferase</keyword>
<dbReference type="SUPFAM" id="SSF53187">
    <property type="entry name" value="Zn-dependent exopeptidases"/>
    <property type="match status" value="1"/>
</dbReference>
<dbReference type="EMBL" id="DQWE01000141">
    <property type="protein sequence ID" value="HDI82743.1"/>
    <property type="molecule type" value="Genomic_DNA"/>
</dbReference>
<evidence type="ECO:0000256" key="2">
    <source>
        <dbReference type="ARBA" id="ARBA00023315"/>
    </source>
</evidence>